<dbReference type="SUPFAM" id="SSF47413">
    <property type="entry name" value="lambda repressor-like DNA-binding domains"/>
    <property type="match status" value="1"/>
</dbReference>
<dbReference type="GO" id="GO:0003677">
    <property type="term" value="F:DNA binding"/>
    <property type="evidence" value="ECO:0007669"/>
    <property type="project" value="InterPro"/>
</dbReference>
<protein>
    <submittedName>
        <fullName evidence="1">XRE family transcriptional regulator</fullName>
    </submittedName>
</protein>
<sequence>MGTFVRMSTVLIGIGQRMLSVRSQLGYPQSKVAAILGIADKSYKNYELEKRELPLSIAVKFCEDFDKNLIWLVYGISVPDSEQSARLAGETAQAVFDHADANDRSFSSAEIQKFTHYIFEQSLSKGTSPQSEAKLFFSAIG</sequence>
<organism evidence="1">
    <name type="scientific">Sulfitobacter litoralis</name>
    <dbReference type="NCBI Taxonomy" id="335975"/>
    <lineage>
        <taxon>Bacteria</taxon>
        <taxon>Pseudomonadati</taxon>
        <taxon>Pseudomonadota</taxon>
        <taxon>Alphaproteobacteria</taxon>
        <taxon>Rhodobacterales</taxon>
        <taxon>Roseobacteraceae</taxon>
        <taxon>Sulfitobacter</taxon>
    </lineage>
</organism>
<dbReference type="AlphaFoldDB" id="A0A7V1FPD1"/>
<dbReference type="InterPro" id="IPR010982">
    <property type="entry name" value="Lambda_DNA-bd_dom_sf"/>
</dbReference>
<dbReference type="Pfam" id="PF01381">
    <property type="entry name" value="HTH_3"/>
    <property type="match status" value="1"/>
</dbReference>
<accession>A0A7V1FPD1</accession>
<name>A0A7V1FPD1_9RHOB</name>
<reference evidence="1" key="1">
    <citation type="journal article" date="2020" name="mSystems">
        <title>Genome- and Community-Level Interaction Insights into Carbon Utilization and Element Cycling Functions of Hydrothermarchaeota in Hydrothermal Sediment.</title>
        <authorList>
            <person name="Zhou Z."/>
            <person name="Liu Y."/>
            <person name="Xu W."/>
            <person name="Pan J."/>
            <person name="Luo Z.H."/>
            <person name="Li M."/>
        </authorList>
    </citation>
    <scope>NUCLEOTIDE SEQUENCE [LARGE SCALE GENOMIC DNA]</scope>
    <source>
        <strain evidence="1">HyVt-323</strain>
    </source>
</reference>
<proteinExistence type="predicted"/>
<dbReference type="Proteomes" id="UP000885704">
    <property type="component" value="Unassembled WGS sequence"/>
</dbReference>
<dbReference type="RefSeq" id="WP_273055163.1">
    <property type="nucleotide sequence ID" value="NZ_DRFN01000047.1"/>
</dbReference>
<comment type="caution">
    <text evidence="1">The sequence shown here is derived from an EMBL/GenBank/DDBJ whole genome shotgun (WGS) entry which is preliminary data.</text>
</comment>
<dbReference type="EMBL" id="DRFN01000047">
    <property type="protein sequence ID" value="HDZ53284.1"/>
    <property type="molecule type" value="Genomic_DNA"/>
</dbReference>
<dbReference type="CDD" id="cd00093">
    <property type="entry name" value="HTH_XRE"/>
    <property type="match status" value="1"/>
</dbReference>
<evidence type="ECO:0000313" key="1">
    <source>
        <dbReference type="EMBL" id="HDZ53284.1"/>
    </source>
</evidence>
<dbReference type="InterPro" id="IPR001387">
    <property type="entry name" value="Cro/C1-type_HTH"/>
</dbReference>
<gene>
    <name evidence="1" type="ORF">ENH63_16220</name>
</gene>
<dbReference type="Gene3D" id="1.10.260.40">
    <property type="entry name" value="lambda repressor-like DNA-binding domains"/>
    <property type="match status" value="1"/>
</dbReference>
<dbReference type="PROSITE" id="PS50943">
    <property type="entry name" value="HTH_CROC1"/>
    <property type="match status" value="1"/>
</dbReference>